<protein>
    <recommendedName>
        <fullName evidence="1">Phage-Barnase-EndoU-ColicinE5/D-RelE like nuclease 4 domain-containing protein</fullName>
    </recommendedName>
</protein>
<dbReference type="EMBL" id="JACJLV010000001">
    <property type="protein sequence ID" value="MBM6825603.1"/>
    <property type="molecule type" value="Genomic_DNA"/>
</dbReference>
<feature type="domain" description="Phage-Barnase-EndoU-ColicinE5/D-RelE like nuclease 4" evidence="1">
    <location>
        <begin position="3"/>
        <end position="188"/>
    </location>
</feature>
<dbReference type="Pfam" id="PF18813">
    <property type="entry name" value="PBECR4"/>
    <property type="match status" value="1"/>
</dbReference>
<sequence>MDKLQKCAKAFENLLEIQYRIIIGRKGKTVELVIGFSKLDFHHLMGLGKLKDLRIAKQNRGSVFDKIITGITTYETLTKSRYLAQIENRFEPLALIEQLLDDNRLVFRYNTKLNQFSLIEADYLLSTPFENSDIYIFIAEHKDTGKYFCRSFFPKEMKDYTEGQPRYTMLYKEKRNMATGEIAVQYDRLTPKNQP</sequence>
<reference evidence="2" key="2">
    <citation type="journal article" date="2021" name="Sci. Rep.">
        <title>The distribution of antibiotic resistance genes in chicken gut microbiota commensals.</title>
        <authorList>
            <person name="Juricova H."/>
            <person name="Matiasovicova J."/>
            <person name="Kubasova T."/>
            <person name="Cejkova D."/>
            <person name="Rychlik I."/>
        </authorList>
    </citation>
    <scope>NUCLEOTIDE SEQUENCE</scope>
    <source>
        <strain evidence="2">An420c</strain>
    </source>
</reference>
<dbReference type="AlphaFoldDB" id="A0A938X214"/>
<name>A0A938X214_9CLOT</name>
<evidence type="ECO:0000313" key="2">
    <source>
        <dbReference type="EMBL" id="MBM6825603.1"/>
    </source>
</evidence>
<keyword evidence="3" id="KW-1185">Reference proteome</keyword>
<dbReference type="RefSeq" id="WP_204907669.1">
    <property type="nucleotide sequence ID" value="NZ_JACJLV010000001.1"/>
</dbReference>
<accession>A0A938X214</accession>
<dbReference type="InterPro" id="IPR041420">
    <property type="entry name" value="PBECR4"/>
</dbReference>
<evidence type="ECO:0000313" key="3">
    <source>
        <dbReference type="Proteomes" id="UP000713880"/>
    </source>
</evidence>
<organism evidence="2 3">
    <name type="scientific">Mordavella massiliensis</name>
    <dbReference type="NCBI Taxonomy" id="1871024"/>
    <lineage>
        <taxon>Bacteria</taxon>
        <taxon>Bacillati</taxon>
        <taxon>Bacillota</taxon>
        <taxon>Clostridia</taxon>
        <taxon>Eubacteriales</taxon>
        <taxon>Clostridiaceae</taxon>
        <taxon>Mordavella</taxon>
    </lineage>
</organism>
<reference evidence="2" key="1">
    <citation type="submission" date="2020-08" db="EMBL/GenBank/DDBJ databases">
        <authorList>
            <person name="Cejkova D."/>
            <person name="Kubasova T."/>
            <person name="Jahodarova E."/>
            <person name="Rychlik I."/>
        </authorList>
    </citation>
    <scope>NUCLEOTIDE SEQUENCE</scope>
    <source>
        <strain evidence="2">An420c</strain>
    </source>
</reference>
<proteinExistence type="predicted"/>
<dbReference type="Proteomes" id="UP000713880">
    <property type="component" value="Unassembled WGS sequence"/>
</dbReference>
<evidence type="ECO:0000259" key="1">
    <source>
        <dbReference type="Pfam" id="PF18813"/>
    </source>
</evidence>
<comment type="caution">
    <text evidence="2">The sequence shown here is derived from an EMBL/GenBank/DDBJ whole genome shotgun (WGS) entry which is preliminary data.</text>
</comment>
<gene>
    <name evidence="2" type="ORF">H6A13_00585</name>
</gene>